<name>A0AA37RYJ6_9GAMM</name>
<organism evidence="7 8">
    <name type="scientific">Paraferrimonas sedimenticola</name>
    <dbReference type="NCBI Taxonomy" id="375674"/>
    <lineage>
        <taxon>Bacteria</taxon>
        <taxon>Pseudomonadati</taxon>
        <taxon>Pseudomonadota</taxon>
        <taxon>Gammaproteobacteria</taxon>
        <taxon>Alteromonadales</taxon>
        <taxon>Ferrimonadaceae</taxon>
        <taxon>Paraferrimonas</taxon>
    </lineage>
</organism>
<comment type="caution">
    <text evidence="7">The sequence shown here is derived from an EMBL/GenBank/DDBJ whole genome shotgun (WGS) entry which is preliminary data.</text>
</comment>
<dbReference type="RefSeq" id="WP_095507060.1">
    <property type="nucleotide sequence ID" value="NZ_BSNC01000009.1"/>
</dbReference>
<evidence type="ECO:0000256" key="3">
    <source>
        <dbReference type="ARBA" id="ARBA00023082"/>
    </source>
</evidence>
<dbReference type="InterPro" id="IPR036388">
    <property type="entry name" value="WH-like_DNA-bd_sf"/>
</dbReference>
<dbReference type="AlphaFoldDB" id="A0AA37RYJ6"/>
<evidence type="ECO:0000256" key="5">
    <source>
        <dbReference type="NCBIfam" id="TIGR02959"/>
    </source>
</evidence>
<evidence type="ECO:0000256" key="2">
    <source>
        <dbReference type="ARBA" id="ARBA00023015"/>
    </source>
</evidence>
<dbReference type="EMBL" id="BSNC01000009">
    <property type="protein sequence ID" value="GLP97639.1"/>
    <property type="molecule type" value="Genomic_DNA"/>
</dbReference>
<reference evidence="7" key="2">
    <citation type="submission" date="2023-01" db="EMBL/GenBank/DDBJ databases">
        <title>Draft genome sequence of Paraferrimonas sedimenticola strain NBRC 101628.</title>
        <authorList>
            <person name="Sun Q."/>
            <person name="Mori K."/>
        </authorList>
    </citation>
    <scope>NUCLEOTIDE SEQUENCE</scope>
    <source>
        <strain evidence="7">NBRC 101628</strain>
    </source>
</reference>
<evidence type="ECO:0000259" key="6">
    <source>
        <dbReference type="Pfam" id="PF04542"/>
    </source>
</evidence>
<dbReference type="Gene3D" id="1.10.1740.10">
    <property type="match status" value="1"/>
</dbReference>
<dbReference type="NCBIfam" id="TIGR02937">
    <property type="entry name" value="sigma70-ECF"/>
    <property type="match status" value="1"/>
</dbReference>
<keyword evidence="8" id="KW-1185">Reference proteome</keyword>
<keyword evidence="3" id="KW-0731">Sigma factor</keyword>
<dbReference type="Gene3D" id="1.10.10.10">
    <property type="entry name" value="Winged helix-like DNA-binding domain superfamily/Winged helix DNA-binding domain"/>
    <property type="match status" value="1"/>
</dbReference>
<comment type="similarity">
    <text evidence="1">Belongs to the sigma-70 factor family. ECF subfamily.</text>
</comment>
<proteinExistence type="inferred from homology"/>
<keyword evidence="4" id="KW-0804">Transcription</keyword>
<protein>
    <recommendedName>
        <fullName evidence="5">RNA polymerase sigma factor SigZ</fullName>
    </recommendedName>
</protein>
<dbReference type="Proteomes" id="UP001161422">
    <property type="component" value="Unassembled WGS sequence"/>
</dbReference>
<evidence type="ECO:0000313" key="7">
    <source>
        <dbReference type="EMBL" id="GLP97639.1"/>
    </source>
</evidence>
<dbReference type="NCBIfam" id="TIGR02959">
    <property type="entry name" value="SigZ"/>
    <property type="match status" value="1"/>
</dbReference>
<dbReference type="Pfam" id="PF04542">
    <property type="entry name" value="Sigma70_r2"/>
    <property type="match status" value="1"/>
</dbReference>
<sequence length="184" mass="21110">MSATPTVETIWSQYRQQLQAFLRSRVSDEHQVEDLLQDILLKSYQKLPELSSGAKLKPWLYQIANHSIVDYYRRKGRDVLDDSETLWYQDNQQSLMDSLSECISPFVQSLPDGGAELLTQIDLQGTPQKRYAEEHQLPYSTLKSRVHKSRQQLRALFDACCDFELDAGGRLSDCTTNSKGCKNC</sequence>
<dbReference type="GO" id="GO:0016987">
    <property type="term" value="F:sigma factor activity"/>
    <property type="evidence" value="ECO:0007669"/>
    <property type="project" value="UniProtKB-KW"/>
</dbReference>
<dbReference type="PANTHER" id="PTHR43133">
    <property type="entry name" value="RNA POLYMERASE ECF-TYPE SIGMA FACTO"/>
    <property type="match status" value="1"/>
</dbReference>
<dbReference type="InterPro" id="IPR007627">
    <property type="entry name" value="RNA_pol_sigma70_r2"/>
</dbReference>
<reference evidence="7" key="1">
    <citation type="journal article" date="2014" name="Int. J. Syst. Evol. Microbiol.">
        <title>Complete genome sequence of Corynebacterium casei LMG S-19264T (=DSM 44701T), isolated from a smear-ripened cheese.</title>
        <authorList>
            <consortium name="US DOE Joint Genome Institute (JGI-PGF)"/>
            <person name="Walter F."/>
            <person name="Albersmeier A."/>
            <person name="Kalinowski J."/>
            <person name="Ruckert C."/>
        </authorList>
    </citation>
    <scope>NUCLEOTIDE SEQUENCE</scope>
    <source>
        <strain evidence="7">NBRC 101628</strain>
    </source>
</reference>
<accession>A0AA37RYJ6</accession>
<dbReference type="InterPro" id="IPR014304">
    <property type="entry name" value="RNA_pol_sigma-Z"/>
</dbReference>
<dbReference type="SUPFAM" id="SSF88659">
    <property type="entry name" value="Sigma3 and sigma4 domains of RNA polymerase sigma factors"/>
    <property type="match status" value="1"/>
</dbReference>
<dbReference type="InterPro" id="IPR039425">
    <property type="entry name" value="RNA_pol_sigma-70-like"/>
</dbReference>
<dbReference type="SUPFAM" id="SSF88946">
    <property type="entry name" value="Sigma2 domain of RNA polymerase sigma factors"/>
    <property type="match status" value="1"/>
</dbReference>
<dbReference type="GO" id="GO:0006352">
    <property type="term" value="P:DNA-templated transcription initiation"/>
    <property type="evidence" value="ECO:0007669"/>
    <property type="project" value="InterPro"/>
</dbReference>
<keyword evidence="2" id="KW-0805">Transcription regulation</keyword>
<evidence type="ECO:0000256" key="1">
    <source>
        <dbReference type="ARBA" id="ARBA00010641"/>
    </source>
</evidence>
<dbReference type="PANTHER" id="PTHR43133:SF62">
    <property type="entry name" value="RNA POLYMERASE SIGMA FACTOR SIGZ"/>
    <property type="match status" value="1"/>
</dbReference>
<dbReference type="InterPro" id="IPR014284">
    <property type="entry name" value="RNA_pol_sigma-70_dom"/>
</dbReference>
<evidence type="ECO:0000256" key="4">
    <source>
        <dbReference type="ARBA" id="ARBA00023163"/>
    </source>
</evidence>
<gene>
    <name evidence="7" type="primary">rpoE3</name>
    <name evidence="7" type="ORF">GCM10007895_29460</name>
</gene>
<dbReference type="InterPro" id="IPR013324">
    <property type="entry name" value="RNA_pol_sigma_r3/r4-like"/>
</dbReference>
<dbReference type="InterPro" id="IPR013325">
    <property type="entry name" value="RNA_pol_sigma_r2"/>
</dbReference>
<feature type="domain" description="RNA polymerase sigma-70 region 2" evidence="6">
    <location>
        <begin position="12"/>
        <end position="77"/>
    </location>
</feature>
<evidence type="ECO:0000313" key="8">
    <source>
        <dbReference type="Proteomes" id="UP001161422"/>
    </source>
</evidence>